<feature type="compositionally biased region" description="Polar residues" evidence="1">
    <location>
        <begin position="272"/>
        <end position="281"/>
    </location>
</feature>
<feature type="compositionally biased region" description="Pro residues" evidence="1">
    <location>
        <begin position="856"/>
        <end position="872"/>
    </location>
</feature>
<feature type="compositionally biased region" description="Low complexity" evidence="1">
    <location>
        <begin position="1003"/>
        <end position="1016"/>
    </location>
</feature>
<feature type="compositionally biased region" description="Polar residues" evidence="1">
    <location>
        <begin position="497"/>
        <end position="513"/>
    </location>
</feature>
<feature type="compositionally biased region" description="Pro residues" evidence="1">
    <location>
        <begin position="906"/>
        <end position="919"/>
    </location>
</feature>
<feature type="compositionally biased region" description="Polar residues" evidence="1">
    <location>
        <begin position="885"/>
        <end position="896"/>
    </location>
</feature>
<feature type="region of interest" description="Disordered" evidence="1">
    <location>
        <begin position="1"/>
        <end position="109"/>
    </location>
</feature>
<dbReference type="EMBL" id="ML213509">
    <property type="protein sequence ID" value="TFK52261.1"/>
    <property type="molecule type" value="Genomic_DNA"/>
</dbReference>
<evidence type="ECO:0000313" key="3">
    <source>
        <dbReference type="Proteomes" id="UP000305948"/>
    </source>
</evidence>
<feature type="compositionally biased region" description="Pro residues" evidence="1">
    <location>
        <begin position="992"/>
        <end position="1002"/>
    </location>
</feature>
<feature type="compositionally biased region" description="Low complexity" evidence="1">
    <location>
        <begin position="537"/>
        <end position="552"/>
    </location>
</feature>
<feature type="compositionally biased region" description="Polar residues" evidence="1">
    <location>
        <begin position="727"/>
        <end position="747"/>
    </location>
</feature>
<evidence type="ECO:0000313" key="2">
    <source>
        <dbReference type="EMBL" id="TFK52261.1"/>
    </source>
</evidence>
<dbReference type="OrthoDB" id="3256387at2759"/>
<feature type="region of interest" description="Disordered" evidence="1">
    <location>
        <begin position="693"/>
        <end position="1155"/>
    </location>
</feature>
<keyword evidence="3" id="KW-1185">Reference proteome</keyword>
<feature type="compositionally biased region" description="Low complexity" evidence="1">
    <location>
        <begin position="822"/>
        <end position="840"/>
    </location>
</feature>
<feature type="compositionally biased region" description="Low complexity" evidence="1">
    <location>
        <begin position="588"/>
        <end position="600"/>
    </location>
</feature>
<accession>A0A5C3NFF1</accession>
<dbReference type="STRING" id="5364.A0A5C3NFF1"/>
<feature type="compositionally biased region" description="Low complexity" evidence="1">
    <location>
        <begin position="245"/>
        <end position="262"/>
    </location>
</feature>
<feature type="compositionally biased region" description="Polar residues" evidence="1">
    <location>
        <begin position="698"/>
        <end position="719"/>
    </location>
</feature>
<evidence type="ECO:0000256" key="1">
    <source>
        <dbReference type="SAM" id="MobiDB-lite"/>
    </source>
</evidence>
<feature type="compositionally biased region" description="Low complexity" evidence="1">
    <location>
        <begin position="483"/>
        <end position="496"/>
    </location>
</feature>
<feature type="compositionally biased region" description="Acidic residues" evidence="1">
    <location>
        <begin position="210"/>
        <end position="223"/>
    </location>
</feature>
<feature type="region of interest" description="Disordered" evidence="1">
    <location>
        <begin position="579"/>
        <end position="609"/>
    </location>
</feature>
<evidence type="ECO:0008006" key="4">
    <source>
        <dbReference type="Google" id="ProtNLM"/>
    </source>
</evidence>
<feature type="compositionally biased region" description="Low complexity" evidence="1">
    <location>
        <begin position="29"/>
        <end position="44"/>
    </location>
</feature>
<name>A0A5C3NFF1_9AGAM</name>
<feature type="region of interest" description="Disordered" evidence="1">
    <location>
        <begin position="637"/>
        <end position="672"/>
    </location>
</feature>
<feature type="region of interest" description="Disordered" evidence="1">
    <location>
        <begin position="174"/>
        <end position="290"/>
    </location>
</feature>
<feature type="compositionally biased region" description="Low complexity" evidence="1">
    <location>
        <begin position="1043"/>
        <end position="1056"/>
    </location>
</feature>
<dbReference type="Proteomes" id="UP000305948">
    <property type="component" value="Unassembled WGS sequence"/>
</dbReference>
<organism evidence="2 3">
    <name type="scientific">Heliocybe sulcata</name>
    <dbReference type="NCBI Taxonomy" id="5364"/>
    <lineage>
        <taxon>Eukaryota</taxon>
        <taxon>Fungi</taxon>
        <taxon>Dikarya</taxon>
        <taxon>Basidiomycota</taxon>
        <taxon>Agaricomycotina</taxon>
        <taxon>Agaricomycetes</taxon>
        <taxon>Gloeophyllales</taxon>
        <taxon>Gloeophyllaceae</taxon>
        <taxon>Heliocybe</taxon>
    </lineage>
</organism>
<feature type="compositionally biased region" description="Pro residues" evidence="1">
    <location>
        <begin position="949"/>
        <end position="970"/>
    </location>
</feature>
<feature type="compositionally biased region" description="Low complexity" evidence="1">
    <location>
        <begin position="931"/>
        <end position="948"/>
    </location>
</feature>
<feature type="compositionally biased region" description="Basic and acidic residues" evidence="1">
    <location>
        <begin position="1021"/>
        <end position="1038"/>
    </location>
</feature>
<sequence>MSTSSASQRSWVDDELRRYSAQSPTLGMSASSRPASPSIPLARPFRPFSPTADRNNPFADIFMSGRLRTSSSAGQPRKSGKGKEKEPTESMDSNSTGYDPDPLAAPYGASPYANFEAVRDTRPEIPPHFPKRHRHSILGVASDALNFKFGKRHKSIRQPPQPMVLSEVIEITASRRDEEDEERERLRDAAAQSIGLGPDFVNSHHREESLSLDEDDDDDEEDGSMIPLDQRTMDRRTAGGASTHGSTLSVSMSMSSGPSQPLGRRRRGGSLALSTQSQINASGTPGPSVPPFPSTVSSLSPFVHMSSTLPKHYPPPSLLMLALSKQWRNRFIILSSPASRQQRTGGTPPVSYLHLFKSPEGNERELERLEINEDSVVFIADEEVGGRGSVVKVGGMDVGAKRRELNAEENGQTMWLLQISDSTESQNWIAAIKTAILAQRSLSKGLGIPSHSFSGPEPRGDMDVMLSMRAQGLLPSPVKSEFSASPPRSPPTTMTSVLNANDANGSIAASPTGSLRGHPTQKPVQTNAVSALKGLFTTRPRSPSRASRTTSIDSDRDTTEDTFSSMGNNLLSMLRSNGHAAAENTKTPVSSPKLLPISSPRIPPGPILTPLERNLQRKIVQDREKIVQDRESLEWSFSDVGKENQTRRSSAGSPSLQPPPRKRPWTLSSAVSSTQEQGTFCYNNGNASMSFGVGQPSEAASRTPGSPSLSVFSGGSATPEQKPRAPSLSSVSTFNSGEGLDRSSSLNVKRWSRQGVLPKRLTPPSGPPPAPPTAGTDVQRPRAQTLHPYAAERPPSRSSSLYSPSSPQSFVSAMPTFAKRASSSSGHSISVYSNNTSNTSAINIPNRPIPSGRMSLPPPPRPVPNTALPPTPAEETEGRPGSAPVSKSSFRDSFTSRALRISLIPPRVPPPSSGLPPRPYESSYRSHRRSSSSGSNNGPPRSLYSIPGSPIPTGPPYPPPTGPLPSPPASPTSISRHHSLKQRLRILSAPTAPSPLSNPPATPVTAALRPATPTTPIGEPITKHQNDPNFLRDVDASKDATISAPAPASSGLAPVSDEPPAPESSDLTEITSLSPPPRRASRPMPTPALRIDSYEPAQTLPEEALVSSGQAVSRSITESLSPPSPPRRSSDQDIALDSDDTHDESRDQTAKDSSLTLLKQHGSTVSLGIVSI</sequence>
<feature type="compositionally biased region" description="Polar residues" evidence="1">
    <location>
        <begin position="1"/>
        <end position="10"/>
    </location>
</feature>
<feature type="compositionally biased region" description="Basic and acidic residues" evidence="1">
    <location>
        <begin position="174"/>
        <end position="188"/>
    </location>
</feature>
<feature type="compositionally biased region" description="Low complexity" evidence="1">
    <location>
        <begin position="796"/>
        <end position="812"/>
    </location>
</feature>
<protein>
    <recommendedName>
        <fullName evidence="4">PH domain-containing protein</fullName>
    </recommendedName>
</protein>
<feature type="region of interest" description="Disordered" evidence="1">
    <location>
        <begin position="477"/>
        <end position="562"/>
    </location>
</feature>
<feature type="compositionally biased region" description="Basic residues" evidence="1">
    <location>
        <begin position="975"/>
        <end position="984"/>
    </location>
</feature>
<gene>
    <name evidence="2" type="ORF">OE88DRAFT_1724972</name>
</gene>
<reference evidence="2 3" key="1">
    <citation type="journal article" date="2019" name="Nat. Ecol. Evol.">
        <title>Megaphylogeny resolves global patterns of mushroom evolution.</title>
        <authorList>
            <person name="Varga T."/>
            <person name="Krizsan K."/>
            <person name="Foldi C."/>
            <person name="Dima B."/>
            <person name="Sanchez-Garcia M."/>
            <person name="Sanchez-Ramirez S."/>
            <person name="Szollosi G.J."/>
            <person name="Szarkandi J.G."/>
            <person name="Papp V."/>
            <person name="Albert L."/>
            <person name="Andreopoulos W."/>
            <person name="Angelini C."/>
            <person name="Antonin V."/>
            <person name="Barry K.W."/>
            <person name="Bougher N.L."/>
            <person name="Buchanan P."/>
            <person name="Buyck B."/>
            <person name="Bense V."/>
            <person name="Catcheside P."/>
            <person name="Chovatia M."/>
            <person name="Cooper J."/>
            <person name="Damon W."/>
            <person name="Desjardin D."/>
            <person name="Finy P."/>
            <person name="Geml J."/>
            <person name="Haridas S."/>
            <person name="Hughes K."/>
            <person name="Justo A."/>
            <person name="Karasinski D."/>
            <person name="Kautmanova I."/>
            <person name="Kiss B."/>
            <person name="Kocsube S."/>
            <person name="Kotiranta H."/>
            <person name="LaButti K.M."/>
            <person name="Lechner B.E."/>
            <person name="Liimatainen K."/>
            <person name="Lipzen A."/>
            <person name="Lukacs Z."/>
            <person name="Mihaltcheva S."/>
            <person name="Morgado L.N."/>
            <person name="Niskanen T."/>
            <person name="Noordeloos M.E."/>
            <person name="Ohm R.A."/>
            <person name="Ortiz-Santana B."/>
            <person name="Ovrebo C."/>
            <person name="Racz N."/>
            <person name="Riley R."/>
            <person name="Savchenko A."/>
            <person name="Shiryaev A."/>
            <person name="Soop K."/>
            <person name="Spirin V."/>
            <person name="Szebenyi C."/>
            <person name="Tomsovsky M."/>
            <person name="Tulloss R.E."/>
            <person name="Uehling J."/>
            <person name="Grigoriev I.V."/>
            <person name="Vagvolgyi C."/>
            <person name="Papp T."/>
            <person name="Martin F.M."/>
            <person name="Miettinen O."/>
            <person name="Hibbett D.S."/>
            <person name="Nagy L.G."/>
        </authorList>
    </citation>
    <scope>NUCLEOTIDE SEQUENCE [LARGE SCALE GENOMIC DNA]</scope>
    <source>
        <strain evidence="2 3">OMC1185</strain>
    </source>
</reference>
<feature type="compositionally biased region" description="Polar residues" evidence="1">
    <location>
        <begin position="1107"/>
        <end position="1120"/>
    </location>
</feature>
<dbReference type="AlphaFoldDB" id="A0A5C3NFF1"/>
<proteinExistence type="predicted"/>